<protein>
    <submittedName>
        <fullName evidence="2">Phosphotransferase</fullName>
    </submittedName>
</protein>
<evidence type="ECO:0000313" key="2">
    <source>
        <dbReference type="EMBL" id="MFN6546708.1"/>
    </source>
</evidence>
<dbReference type="InterPro" id="IPR055492">
    <property type="entry name" value="DUF7064"/>
</dbReference>
<dbReference type="EMBL" id="JBKBDD010000011">
    <property type="protein sequence ID" value="MFN6546708.1"/>
    <property type="molecule type" value="Genomic_DNA"/>
</dbReference>
<dbReference type="InterPro" id="IPR015897">
    <property type="entry name" value="CHK_kinase-like"/>
</dbReference>
<reference evidence="2 3" key="1">
    <citation type="submission" date="2024-12" db="EMBL/GenBank/DDBJ databases">
        <title>The coexistence of Mycolicibacterium septicum and Mycolicibacterium nivoides in clinical samples.</title>
        <authorList>
            <person name="Wang C."/>
            <person name="Feng Y."/>
            <person name="Zong Z."/>
        </authorList>
    </citation>
    <scope>NUCLEOTIDE SEQUENCE [LARGE SCALE GENOMIC DNA]</scope>
    <source>
        <strain evidence="2 3">120309</strain>
    </source>
</reference>
<dbReference type="Gene3D" id="3.90.1200.10">
    <property type="match status" value="1"/>
</dbReference>
<evidence type="ECO:0000259" key="1">
    <source>
        <dbReference type="SMART" id="SM00587"/>
    </source>
</evidence>
<dbReference type="RefSeq" id="WP_409544747.1">
    <property type="nucleotide sequence ID" value="NZ_JBKBDD010000011.1"/>
</dbReference>
<dbReference type="SUPFAM" id="SSF56112">
    <property type="entry name" value="Protein kinase-like (PK-like)"/>
    <property type="match status" value="1"/>
</dbReference>
<dbReference type="Pfam" id="PF02958">
    <property type="entry name" value="EcKL"/>
    <property type="match status" value="1"/>
</dbReference>
<dbReference type="Proteomes" id="UP001635816">
    <property type="component" value="Unassembled WGS sequence"/>
</dbReference>
<feature type="domain" description="CHK kinase-like" evidence="1">
    <location>
        <begin position="119"/>
        <end position="296"/>
    </location>
</feature>
<evidence type="ECO:0000313" key="3">
    <source>
        <dbReference type="Proteomes" id="UP001635816"/>
    </source>
</evidence>
<dbReference type="InterPro" id="IPR004119">
    <property type="entry name" value="EcKL"/>
</dbReference>
<sequence>MQPTQTAVLDRPEDLTCDWLTAALGAGQVDGFSFERIGTGQMSECYRVSLSYAAEEGGPASVVLKVAATDPSSRQTGLALGLYEREVRFYTDIAPALVPGPVAPCYHAAIDTQTGAFDLLLGDAVPAVVGDEIRGATAEQASVALTELGRMHGSKPGAEALNQAEWLNREAPVNQGLIAGLYAAFVDRYAGLITPEQRHVCERLVESFDAYLAAEGASERPQGLVHGDYRLDNMLFGDSGADRALTVVDWQTVTKGPAFTDVAYFIGCALPVEQRRAHYDELLTAYHRALGPDSALTLDQVRDGVRRQSFFGVMMAIISSMLVERTERGDQMFMTMLDRHCSHVLDTEALDILAPPAIPEPLVPTDEDEFAHPPTGEELWNESWYLDFADADAGFGGWVRLGLIPNQDTAWVNVLFCGPGMPTVALNDFHAAPAEPALITGEGVELSLQPGEPLKTYRVTAAGTGQAHDDPAALLRGETGRPVPVTMDLTWTTVGTPYQYRITPRYEIPCTVSGTVTVGEQTFDVNAVAGQRDHSWGVRDWWSMNWVWSAIHLDDGTHLHGVDIRIPGMPPIGIGYSQRAGEPLVELQSVTAQYALGADDLPVSTTLNLQPGDIEVTVDIQGHAPVLLVAPGDDGAGRVSQFPRAWAKVRTADGRSGIGWLEWNRNVSSPENA</sequence>
<accession>A0ABW9LFD8</accession>
<dbReference type="Pfam" id="PF23213">
    <property type="entry name" value="DUF7065"/>
    <property type="match status" value="1"/>
</dbReference>
<organism evidence="2 3">
    <name type="scientific">Mycolicibacterium nivoides</name>
    <dbReference type="NCBI Taxonomy" id="2487344"/>
    <lineage>
        <taxon>Bacteria</taxon>
        <taxon>Bacillati</taxon>
        <taxon>Actinomycetota</taxon>
        <taxon>Actinomycetes</taxon>
        <taxon>Mycobacteriales</taxon>
        <taxon>Mycobacteriaceae</taxon>
        <taxon>Mycolicibacterium</taxon>
    </lineage>
</organism>
<keyword evidence="3" id="KW-1185">Reference proteome</keyword>
<name>A0ABW9LFD8_9MYCO</name>
<dbReference type="InterPro" id="IPR011009">
    <property type="entry name" value="Kinase-like_dom_sf"/>
</dbReference>
<dbReference type="Pfam" id="PF23212">
    <property type="entry name" value="DUF7064"/>
    <property type="match status" value="1"/>
</dbReference>
<gene>
    <name evidence="2" type="ORF">ACK4CT_26280</name>
</gene>
<dbReference type="PANTHER" id="PTHR11012:SF30">
    <property type="entry name" value="PROTEIN KINASE-LIKE DOMAIN-CONTAINING"/>
    <property type="match status" value="1"/>
</dbReference>
<dbReference type="SMART" id="SM00587">
    <property type="entry name" value="CHK"/>
    <property type="match status" value="1"/>
</dbReference>
<dbReference type="PANTHER" id="PTHR11012">
    <property type="entry name" value="PROTEIN KINASE-LIKE DOMAIN-CONTAINING"/>
    <property type="match status" value="1"/>
</dbReference>
<comment type="caution">
    <text evidence="2">The sequence shown here is derived from an EMBL/GenBank/DDBJ whole genome shotgun (WGS) entry which is preliminary data.</text>
</comment>
<dbReference type="SUPFAM" id="SSF159245">
    <property type="entry name" value="AttH-like"/>
    <property type="match status" value="1"/>
</dbReference>
<proteinExistence type="predicted"/>
<dbReference type="InterPro" id="IPR055493">
    <property type="entry name" value="DUF7065"/>
</dbReference>